<dbReference type="Proteomes" id="UP000461768">
    <property type="component" value="Unassembled WGS sequence"/>
</dbReference>
<evidence type="ECO:0000313" key="2">
    <source>
        <dbReference type="EMBL" id="KAB1434543.1"/>
    </source>
</evidence>
<evidence type="ECO:0000313" key="3">
    <source>
        <dbReference type="Proteomes" id="UP000461768"/>
    </source>
</evidence>
<comment type="caution">
    <text evidence="2">The sequence shown here is derived from an EMBL/GenBank/DDBJ whole genome shotgun (WGS) entry which is preliminary data.</text>
</comment>
<feature type="transmembrane region" description="Helical" evidence="1">
    <location>
        <begin position="111"/>
        <end position="134"/>
    </location>
</feature>
<proteinExistence type="predicted"/>
<keyword evidence="1" id="KW-0472">Membrane</keyword>
<dbReference type="InterPro" id="IPR021215">
    <property type="entry name" value="DUF2752"/>
</dbReference>
<feature type="transmembrane region" description="Helical" evidence="1">
    <location>
        <begin position="12"/>
        <end position="30"/>
    </location>
</feature>
<gene>
    <name evidence="2" type="ORF">F7O84_18845</name>
</gene>
<feature type="transmembrane region" description="Helical" evidence="1">
    <location>
        <begin position="72"/>
        <end position="90"/>
    </location>
</feature>
<dbReference type="RefSeq" id="WP_151148629.1">
    <property type="nucleotide sequence ID" value="NZ_WAGX01000008.1"/>
</dbReference>
<dbReference type="EMBL" id="WAGX01000008">
    <property type="protein sequence ID" value="KAB1434543.1"/>
    <property type="molecule type" value="Genomic_DNA"/>
</dbReference>
<keyword evidence="1" id="KW-0812">Transmembrane</keyword>
<keyword evidence="1" id="KW-1133">Transmembrane helix</keyword>
<dbReference type="OrthoDB" id="9815897at2"/>
<reference evidence="2 3" key="1">
    <citation type="submission" date="2019-09" db="EMBL/GenBank/DDBJ databases">
        <authorList>
            <person name="Valk L.C."/>
        </authorList>
    </citation>
    <scope>NUCLEOTIDE SEQUENCE [LARGE SCALE GENOMIC DNA]</scope>
    <source>
        <strain evidence="2">GalUA</strain>
    </source>
</reference>
<organism evidence="2 3">
    <name type="scientific">Candidatus Galacturonatibacter soehngenii</name>
    <dbReference type="NCBI Taxonomy" id="2307010"/>
    <lineage>
        <taxon>Bacteria</taxon>
        <taxon>Bacillati</taxon>
        <taxon>Bacillota</taxon>
        <taxon>Clostridia</taxon>
        <taxon>Lachnospirales</taxon>
        <taxon>Lachnospiraceae</taxon>
        <taxon>Candidatus Galacturonatibacter</taxon>
    </lineage>
</organism>
<keyword evidence="3" id="KW-1185">Reference proteome</keyword>
<protein>
    <submittedName>
        <fullName evidence="2">DUF2752 domain-containing protein</fullName>
    </submittedName>
</protein>
<evidence type="ECO:0000256" key="1">
    <source>
        <dbReference type="SAM" id="Phobius"/>
    </source>
</evidence>
<accession>A0A7V7QHW6</accession>
<dbReference type="Pfam" id="PF10825">
    <property type="entry name" value="DUF2752"/>
    <property type="match status" value="1"/>
</dbReference>
<sequence>MNTDTNDFLYKLGAILLFVAILFLSIIHMFQINYQLFLLPCLFYKITGLYCPGCGGTRSVHALMDGHLFSSIRYNPIVLYGVFIYLWYMISNTIEYVSKHKIKVGMKYHDTYLWIGLAILILFCLLRNFLLLVFDIDLTSF</sequence>
<dbReference type="AlphaFoldDB" id="A0A7V7QHW6"/>
<reference evidence="2 3" key="2">
    <citation type="submission" date="2020-02" db="EMBL/GenBank/DDBJ databases">
        <title>Candidatus Galacturonibacter soehngenii shows hetero-acetogenic catabolism of galacturonic acid but lacks a canonical carbon monoxide dehydrogenase/acetyl-CoA synthase complex.</title>
        <authorList>
            <person name="Diender M."/>
            <person name="Stouten G.R."/>
            <person name="Petersen J.F."/>
            <person name="Nielsen P.H."/>
            <person name="Dueholm M.S."/>
            <person name="Pronk J.T."/>
            <person name="Van Loosdrecht M.C.M."/>
        </authorList>
    </citation>
    <scope>NUCLEOTIDE SEQUENCE [LARGE SCALE GENOMIC DNA]</scope>
    <source>
        <strain evidence="2">GalUA</strain>
    </source>
</reference>
<name>A0A7V7QHW6_9FIRM</name>